<dbReference type="GO" id="GO:0003924">
    <property type="term" value="F:GTPase activity"/>
    <property type="evidence" value="ECO:0007669"/>
    <property type="project" value="InterPro"/>
</dbReference>
<dbReference type="SMART" id="SM00053">
    <property type="entry name" value="DYNc"/>
    <property type="match status" value="1"/>
</dbReference>
<proteinExistence type="predicted"/>
<evidence type="ECO:0000256" key="1">
    <source>
        <dbReference type="ARBA" id="ARBA00022741"/>
    </source>
</evidence>
<dbReference type="GO" id="GO:0008017">
    <property type="term" value="F:microtubule binding"/>
    <property type="evidence" value="ECO:0007669"/>
    <property type="project" value="TreeGrafter"/>
</dbReference>
<organism evidence="5 6">
    <name type="scientific">Cerrena zonata</name>
    <dbReference type="NCBI Taxonomy" id="2478898"/>
    <lineage>
        <taxon>Eukaryota</taxon>
        <taxon>Fungi</taxon>
        <taxon>Dikarya</taxon>
        <taxon>Basidiomycota</taxon>
        <taxon>Agaricomycotina</taxon>
        <taxon>Agaricomycetes</taxon>
        <taxon>Polyporales</taxon>
        <taxon>Cerrenaceae</taxon>
        <taxon>Cerrena</taxon>
    </lineage>
</organism>
<sequence length="752" mass="84810">MHNMNGENLNACSNDIGGSEYASKTKKLIQLVTELRSIGAEAIIPLPQIAVIGNQSAGKSSIIEAISGITVPRALGTCTRCPMECRLTYTPGPWQAQVLLRRHSSTEVKFGNVLTNTIDLERMIRYAQVAILNPSSDPNVFLSGSVPAASELRFCSDVVCIDVKGPELTDLTFIDLPGIITNTGDQENRSDIQTVRDMVESHSSKADTLILLTVTMRDDINNQGAADLARQVDGVGERTIGVLTKADSIQDGEEQMWIDVLTGNSNYLKHGYFITKRPSPTELEENLPTHEAHARERDFFRTRFPWNTLPNLQHRMGTPNLTKELSKLLADVIDRALPDLRQKAKKALSDVKAELDRLPPPSSKHHVAELLGLVTRFSGDVANLVRGSESFESLLQLCRPAYAQFKCDVFQTKPVFRPYSNPGEEPVSESEPTTCEIPCQPTALSPVLLRTPVESFEERIVYEYVEEAVRTSTSASTNPTPNVIATPPPMYLQDVRDHIQRLMTRELPFNIPYRAKVVLIERFFAQWDSLCQKCFDTINRGVLEEIERLVQKHFGQYVASSLLDHVQNIVVDLVDVSRRRTQERIKWLLELERPPFTINDHYYSAKREEYLQEYRNHRVRLGRTLWNNNIHLAVQALAKLGLHHITADGLASLTSGNPWAEEMIVMAETSAYFHVSYKRVIDNLPRIIDLDFLRSIQNEIQGALIQGLELDTEHATQKARRYLAEDPDISVKRSELEEKKALLEKVIKKFGQ</sequence>
<keyword evidence="1" id="KW-0547">Nucleotide-binding</keyword>
<dbReference type="Gene3D" id="1.20.120.1240">
    <property type="entry name" value="Dynamin, middle domain"/>
    <property type="match status" value="1"/>
</dbReference>
<dbReference type="InterPro" id="IPR045063">
    <property type="entry name" value="Dynamin_N"/>
</dbReference>
<dbReference type="PROSITE" id="PS51388">
    <property type="entry name" value="GED"/>
    <property type="match status" value="1"/>
</dbReference>
<evidence type="ECO:0000313" key="6">
    <source>
        <dbReference type="Proteomes" id="UP001385951"/>
    </source>
</evidence>
<dbReference type="Pfam" id="PF02212">
    <property type="entry name" value="GED"/>
    <property type="match status" value="1"/>
</dbReference>
<reference evidence="5 6" key="1">
    <citation type="submission" date="2022-09" db="EMBL/GenBank/DDBJ databases">
        <authorList>
            <person name="Palmer J.M."/>
        </authorList>
    </citation>
    <scope>NUCLEOTIDE SEQUENCE [LARGE SCALE GENOMIC DNA]</scope>
    <source>
        <strain evidence="5 6">DSM 7382</strain>
    </source>
</reference>
<name>A0AAW0GJY2_9APHY</name>
<dbReference type="EMBL" id="JASBNA010000003">
    <property type="protein sequence ID" value="KAK7693683.1"/>
    <property type="molecule type" value="Genomic_DNA"/>
</dbReference>
<dbReference type="CDD" id="cd08771">
    <property type="entry name" value="DLP_1"/>
    <property type="match status" value="1"/>
</dbReference>
<dbReference type="Gene3D" id="3.40.50.300">
    <property type="entry name" value="P-loop containing nucleotide triphosphate hydrolases"/>
    <property type="match status" value="1"/>
</dbReference>
<keyword evidence="6" id="KW-1185">Reference proteome</keyword>
<feature type="domain" description="Dynamin-type G" evidence="4">
    <location>
        <begin position="43"/>
        <end position="338"/>
    </location>
</feature>
<evidence type="ECO:0000259" key="3">
    <source>
        <dbReference type="PROSITE" id="PS51388"/>
    </source>
</evidence>
<dbReference type="InterPro" id="IPR000375">
    <property type="entry name" value="Dynamin_stalk"/>
</dbReference>
<evidence type="ECO:0000313" key="5">
    <source>
        <dbReference type="EMBL" id="KAK7693683.1"/>
    </source>
</evidence>
<dbReference type="PRINTS" id="PR00195">
    <property type="entry name" value="DYNAMIN"/>
</dbReference>
<accession>A0AAW0GJY2</accession>
<dbReference type="InterPro" id="IPR003130">
    <property type="entry name" value="GED"/>
</dbReference>
<dbReference type="InterPro" id="IPR022812">
    <property type="entry name" value="Dynamin"/>
</dbReference>
<dbReference type="Proteomes" id="UP001385951">
    <property type="component" value="Unassembled WGS sequence"/>
</dbReference>
<dbReference type="PANTHER" id="PTHR11566:SF21">
    <property type="entry name" value="DYNAMIN RELATED PROTEIN 1, ISOFORM A"/>
    <property type="match status" value="1"/>
</dbReference>
<keyword evidence="2" id="KW-0342">GTP-binding</keyword>
<dbReference type="PROSITE" id="PS51718">
    <property type="entry name" value="G_DYNAMIN_2"/>
    <property type="match status" value="1"/>
</dbReference>
<dbReference type="Pfam" id="PF01031">
    <property type="entry name" value="Dynamin_M"/>
    <property type="match status" value="1"/>
</dbReference>
<dbReference type="GO" id="GO:0005525">
    <property type="term" value="F:GTP binding"/>
    <property type="evidence" value="ECO:0007669"/>
    <property type="project" value="InterPro"/>
</dbReference>
<dbReference type="InterPro" id="IPR027417">
    <property type="entry name" value="P-loop_NTPase"/>
</dbReference>
<dbReference type="InterPro" id="IPR020850">
    <property type="entry name" value="GED_dom"/>
</dbReference>
<dbReference type="GO" id="GO:0005874">
    <property type="term" value="C:microtubule"/>
    <property type="evidence" value="ECO:0007669"/>
    <property type="project" value="TreeGrafter"/>
</dbReference>
<protein>
    <recommendedName>
        <fullName evidence="7">P-loop containing nucleoside triphosphate hydrolase protein</fullName>
    </recommendedName>
</protein>
<comment type="caution">
    <text evidence="5">The sequence shown here is derived from an EMBL/GenBank/DDBJ whole genome shotgun (WGS) entry which is preliminary data.</text>
</comment>
<dbReference type="AlphaFoldDB" id="A0AAW0GJY2"/>
<evidence type="ECO:0008006" key="7">
    <source>
        <dbReference type="Google" id="ProtNLM"/>
    </source>
</evidence>
<dbReference type="InterPro" id="IPR001401">
    <property type="entry name" value="Dynamin_GTPase"/>
</dbReference>
<dbReference type="GO" id="GO:0016020">
    <property type="term" value="C:membrane"/>
    <property type="evidence" value="ECO:0007669"/>
    <property type="project" value="TreeGrafter"/>
</dbReference>
<gene>
    <name evidence="5" type="ORF">QCA50_003253</name>
</gene>
<feature type="domain" description="GED" evidence="3">
    <location>
        <begin position="662"/>
        <end position="752"/>
    </location>
</feature>
<dbReference type="InterPro" id="IPR030381">
    <property type="entry name" value="G_DYNAMIN_dom"/>
</dbReference>
<evidence type="ECO:0000256" key="2">
    <source>
        <dbReference type="ARBA" id="ARBA00023134"/>
    </source>
</evidence>
<dbReference type="PANTHER" id="PTHR11566">
    <property type="entry name" value="DYNAMIN"/>
    <property type="match status" value="1"/>
</dbReference>
<dbReference type="GO" id="GO:0005737">
    <property type="term" value="C:cytoplasm"/>
    <property type="evidence" value="ECO:0007669"/>
    <property type="project" value="TreeGrafter"/>
</dbReference>
<dbReference type="Pfam" id="PF00350">
    <property type="entry name" value="Dynamin_N"/>
    <property type="match status" value="1"/>
</dbReference>
<evidence type="ECO:0000259" key="4">
    <source>
        <dbReference type="PROSITE" id="PS51718"/>
    </source>
</evidence>
<dbReference type="SUPFAM" id="SSF52540">
    <property type="entry name" value="P-loop containing nucleoside triphosphate hydrolases"/>
    <property type="match status" value="1"/>
</dbReference>